<keyword evidence="2" id="KW-1185">Reference proteome</keyword>
<organism evidence="1 2">
    <name type="scientific">Rahnella variigena</name>
    <dbReference type="NCBI Taxonomy" id="574964"/>
    <lineage>
        <taxon>Bacteria</taxon>
        <taxon>Pseudomonadati</taxon>
        <taxon>Pseudomonadota</taxon>
        <taxon>Gammaproteobacteria</taxon>
        <taxon>Enterobacterales</taxon>
        <taxon>Yersiniaceae</taxon>
        <taxon>Rahnella</taxon>
    </lineage>
</organism>
<dbReference type="Proteomes" id="UP000284853">
    <property type="component" value="Unassembled WGS sequence"/>
</dbReference>
<accession>A0ABX9PQK7</accession>
<dbReference type="EMBL" id="NSDJ01000001">
    <property type="protein sequence ID" value="RKF67299.1"/>
    <property type="molecule type" value="Genomic_DNA"/>
</dbReference>
<sequence>MCMLPGIHLLAACPQLKLFRKMSFHILSCGCVGCACSLRSHSNLCSRGFARLPPAHNPNYFGKNFLSYYGFARWPPAHNSNYF</sequence>
<gene>
    <name evidence="1" type="ORF">CKQ54_02330</name>
</gene>
<evidence type="ECO:0008006" key="3">
    <source>
        <dbReference type="Google" id="ProtNLM"/>
    </source>
</evidence>
<reference evidence="1 2" key="1">
    <citation type="submission" date="2017-08" db="EMBL/GenBank/DDBJ databases">
        <title>Comparative genomics of bacteria isolated from necrotic lesions of AOD affected trees.</title>
        <authorList>
            <person name="Doonan J."/>
            <person name="Denman S."/>
            <person name="Mcdonald J.E."/>
        </authorList>
    </citation>
    <scope>NUCLEOTIDE SEQUENCE [LARGE SCALE GENOMIC DNA]</scope>
    <source>
        <strain evidence="1 2">CIP 105588</strain>
    </source>
</reference>
<protein>
    <recommendedName>
        <fullName evidence="3">Secreted protein</fullName>
    </recommendedName>
</protein>
<name>A0ABX9PQK7_9GAMM</name>
<evidence type="ECO:0000313" key="1">
    <source>
        <dbReference type="EMBL" id="RKF67299.1"/>
    </source>
</evidence>
<evidence type="ECO:0000313" key="2">
    <source>
        <dbReference type="Proteomes" id="UP000284853"/>
    </source>
</evidence>
<proteinExistence type="predicted"/>
<comment type="caution">
    <text evidence="1">The sequence shown here is derived from an EMBL/GenBank/DDBJ whole genome shotgun (WGS) entry which is preliminary data.</text>
</comment>